<name>A0ABU6MBD2_9BACI</name>
<keyword evidence="2" id="KW-1185">Reference proteome</keyword>
<dbReference type="Proteomes" id="UP001341444">
    <property type="component" value="Unassembled WGS sequence"/>
</dbReference>
<protein>
    <submittedName>
        <fullName evidence="1">Uncharacterized protein</fullName>
    </submittedName>
</protein>
<comment type="caution">
    <text evidence="1">The sequence shown here is derived from an EMBL/GenBank/DDBJ whole genome shotgun (WGS) entry which is preliminary data.</text>
</comment>
<evidence type="ECO:0000313" key="1">
    <source>
        <dbReference type="EMBL" id="MED1201986.1"/>
    </source>
</evidence>
<sequence length="292" mass="33994">MIKRKFYIAKVNIHGNIFSQNLDELISYHIPRVLLNPVPIKIHTWNWSFTDVEQINYEGHNLIIGNVTKSKRKPQKYKLGSKTFVETSENELAETAFFVYDAKSELLVHESNASISAFEFRNFFTNLLSNDSYVGDVRINPIPIPFKIKDELISYDKVTKISFHLIHPNPGPGREEFNLYNKIIHDSHLKELDIEMKNKDGINIYVSNSTYNPTFTEVIEDGITLVERGYGDIDISGYNEYTIQGKKKPRIERKNKNFKSRNSVKQINIIENDRDTIISRIFHFMRNTISKS</sequence>
<gene>
    <name evidence="1" type="ORF">P4T90_02645</name>
</gene>
<dbReference type="EMBL" id="JARMAB010000004">
    <property type="protein sequence ID" value="MED1201986.1"/>
    <property type="molecule type" value="Genomic_DNA"/>
</dbReference>
<reference evidence="1 2" key="1">
    <citation type="submission" date="2023-03" db="EMBL/GenBank/DDBJ databases">
        <title>Bacillus Genome Sequencing.</title>
        <authorList>
            <person name="Dunlap C."/>
        </authorList>
    </citation>
    <scope>NUCLEOTIDE SEQUENCE [LARGE SCALE GENOMIC DNA]</scope>
    <source>
        <strain evidence="1 2">B-23453</strain>
    </source>
</reference>
<organism evidence="1 2">
    <name type="scientific">Heyndrickxia acidicola</name>
    <dbReference type="NCBI Taxonomy" id="209389"/>
    <lineage>
        <taxon>Bacteria</taxon>
        <taxon>Bacillati</taxon>
        <taxon>Bacillota</taxon>
        <taxon>Bacilli</taxon>
        <taxon>Bacillales</taxon>
        <taxon>Bacillaceae</taxon>
        <taxon>Heyndrickxia</taxon>
    </lineage>
</organism>
<dbReference type="RefSeq" id="WP_066264542.1">
    <property type="nucleotide sequence ID" value="NZ_JARMAB010000004.1"/>
</dbReference>
<dbReference type="Pfam" id="PF15931">
    <property type="entry name" value="DUF4747"/>
    <property type="match status" value="1"/>
</dbReference>
<proteinExistence type="predicted"/>
<accession>A0ABU6MBD2</accession>
<evidence type="ECO:0000313" key="2">
    <source>
        <dbReference type="Proteomes" id="UP001341444"/>
    </source>
</evidence>
<dbReference type="InterPro" id="IPR031832">
    <property type="entry name" value="DUF4747"/>
</dbReference>